<sequence>MKKSNFVKFLTILLMACGGIGLVGGGFFLSRALDKSEETTIVKDSSKYSEIRYKVWLNPTLVNHFPESIPKDATNVRLVYVPASAQGGSAFQVKFKQPQEKIKSAIAKYNQVAKYKYKGGDTNDHSNQANGIPTTFFYTSDDADNGTFPPDYNVLVLGAEDKGQKEFKWNHGNSYGVAISRLDSTIVYWVEAW</sequence>
<organism evidence="2 3">
    <name type="scientific">Brunnivagina elsteri CCALA 953</name>
    <dbReference type="NCBI Taxonomy" id="987040"/>
    <lineage>
        <taxon>Bacteria</taxon>
        <taxon>Bacillati</taxon>
        <taxon>Cyanobacteriota</taxon>
        <taxon>Cyanophyceae</taxon>
        <taxon>Nostocales</taxon>
        <taxon>Calotrichaceae</taxon>
        <taxon>Brunnivagina</taxon>
    </lineage>
</organism>
<evidence type="ECO:0000313" key="2">
    <source>
        <dbReference type="EMBL" id="PAX59855.1"/>
    </source>
</evidence>
<dbReference type="OrthoDB" id="495086at2"/>
<dbReference type="Proteomes" id="UP000218238">
    <property type="component" value="Unassembled WGS sequence"/>
</dbReference>
<keyword evidence="1" id="KW-0472">Membrane</keyword>
<keyword evidence="1" id="KW-0812">Transmembrane</keyword>
<dbReference type="RefSeq" id="WP_095720640.1">
    <property type="nucleotide sequence ID" value="NZ_NTFS01000033.1"/>
</dbReference>
<gene>
    <name evidence="2" type="ORF">CK510_04955</name>
</gene>
<protein>
    <submittedName>
        <fullName evidence="2">Uncharacterized protein</fullName>
    </submittedName>
</protein>
<accession>A0A2A2TN55</accession>
<evidence type="ECO:0000313" key="3">
    <source>
        <dbReference type="Proteomes" id="UP000218238"/>
    </source>
</evidence>
<feature type="transmembrane region" description="Helical" evidence="1">
    <location>
        <begin position="6"/>
        <end position="29"/>
    </location>
</feature>
<keyword evidence="1" id="KW-1133">Transmembrane helix</keyword>
<reference evidence="2 3" key="1">
    <citation type="submission" date="2017-08" db="EMBL/GenBank/DDBJ databases">
        <title>Draft genome sequence of filamentous cyanobacterium Calothrix elsteri CCALA 953.</title>
        <authorList>
            <person name="Gagunashvili A.N."/>
            <person name="Elster J."/>
            <person name="Andresson O.S."/>
        </authorList>
    </citation>
    <scope>NUCLEOTIDE SEQUENCE [LARGE SCALE GENOMIC DNA]</scope>
    <source>
        <strain evidence="2 3">CCALA 953</strain>
    </source>
</reference>
<proteinExistence type="predicted"/>
<dbReference type="AlphaFoldDB" id="A0A2A2TN55"/>
<keyword evidence="3" id="KW-1185">Reference proteome</keyword>
<evidence type="ECO:0000256" key="1">
    <source>
        <dbReference type="SAM" id="Phobius"/>
    </source>
</evidence>
<dbReference type="EMBL" id="NTFS01000033">
    <property type="protein sequence ID" value="PAX59855.1"/>
    <property type="molecule type" value="Genomic_DNA"/>
</dbReference>
<comment type="caution">
    <text evidence="2">The sequence shown here is derived from an EMBL/GenBank/DDBJ whole genome shotgun (WGS) entry which is preliminary data.</text>
</comment>
<name>A0A2A2TN55_9CYAN</name>